<evidence type="ECO:0000256" key="1">
    <source>
        <dbReference type="SAM" id="MobiDB-lite"/>
    </source>
</evidence>
<comment type="caution">
    <text evidence="2">The sequence shown here is derived from an EMBL/GenBank/DDBJ whole genome shotgun (WGS) entry which is preliminary data.</text>
</comment>
<gene>
    <name evidence="2" type="ORF">PCANC_14253</name>
</gene>
<dbReference type="AlphaFoldDB" id="A0A2N5UQK2"/>
<feature type="non-terminal residue" evidence="2">
    <location>
        <position position="92"/>
    </location>
</feature>
<sequence length="92" mass="10108">MTAQQDDFLPLSTPSRGGLDISITTINSPTQPPSSQSVARRLGSNSSSLASLKVLVDQIKHHAEKYGKRACGKCYFLERKIVVHKHLCPKMT</sequence>
<keyword evidence="3" id="KW-1185">Reference proteome</keyword>
<evidence type="ECO:0000313" key="2">
    <source>
        <dbReference type="EMBL" id="PLW39927.1"/>
    </source>
</evidence>
<organism evidence="2 3">
    <name type="scientific">Puccinia coronata f. sp. avenae</name>
    <dbReference type="NCBI Taxonomy" id="200324"/>
    <lineage>
        <taxon>Eukaryota</taxon>
        <taxon>Fungi</taxon>
        <taxon>Dikarya</taxon>
        <taxon>Basidiomycota</taxon>
        <taxon>Pucciniomycotina</taxon>
        <taxon>Pucciniomycetes</taxon>
        <taxon>Pucciniales</taxon>
        <taxon>Pucciniaceae</taxon>
        <taxon>Puccinia</taxon>
    </lineage>
</organism>
<dbReference type="Proteomes" id="UP000235388">
    <property type="component" value="Unassembled WGS sequence"/>
</dbReference>
<feature type="region of interest" description="Disordered" evidence="1">
    <location>
        <begin position="1"/>
        <end position="42"/>
    </location>
</feature>
<protein>
    <submittedName>
        <fullName evidence="2">Uncharacterized protein</fullName>
    </submittedName>
</protein>
<dbReference type="EMBL" id="PGCJ01000188">
    <property type="protein sequence ID" value="PLW39927.1"/>
    <property type="molecule type" value="Genomic_DNA"/>
</dbReference>
<accession>A0A2N5UQK2</accession>
<name>A0A2N5UQK2_9BASI</name>
<proteinExistence type="predicted"/>
<reference evidence="2 3" key="1">
    <citation type="submission" date="2017-11" db="EMBL/GenBank/DDBJ databases">
        <title>De novo assembly and phasing of dikaryotic genomes from two isolates of Puccinia coronata f. sp. avenae, the causal agent of oat crown rust.</title>
        <authorList>
            <person name="Miller M.E."/>
            <person name="Zhang Y."/>
            <person name="Omidvar V."/>
            <person name="Sperschneider J."/>
            <person name="Schwessinger B."/>
            <person name="Raley C."/>
            <person name="Palmer J.M."/>
            <person name="Garnica D."/>
            <person name="Upadhyaya N."/>
            <person name="Rathjen J."/>
            <person name="Taylor J.M."/>
            <person name="Park R.F."/>
            <person name="Dodds P.N."/>
            <person name="Hirsch C.D."/>
            <person name="Kianian S.F."/>
            <person name="Figueroa M."/>
        </authorList>
    </citation>
    <scope>NUCLEOTIDE SEQUENCE [LARGE SCALE GENOMIC DNA]</scope>
    <source>
        <strain evidence="2">12NC29</strain>
    </source>
</reference>
<evidence type="ECO:0000313" key="3">
    <source>
        <dbReference type="Proteomes" id="UP000235388"/>
    </source>
</evidence>
<feature type="compositionally biased region" description="Polar residues" evidence="1">
    <location>
        <begin position="22"/>
        <end position="42"/>
    </location>
</feature>